<dbReference type="RefSeq" id="WP_068120117.1">
    <property type="nucleotide sequence ID" value="NZ_CCXJ01000236.1"/>
</dbReference>
<sequence>MTDSASVHVEVDTDACVGSGTCAMIDPLHFQLIDGKAVVTAGEPLTLTDELDDALLSCPVEALRSTVAS</sequence>
<accession>A0ABT9NNF2</accession>
<keyword evidence="3" id="KW-0479">Metal-binding</keyword>
<evidence type="ECO:0000256" key="2">
    <source>
        <dbReference type="ARBA" id="ARBA00022448"/>
    </source>
</evidence>
<name>A0ABT9NNF2_9ACTN</name>
<dbReference type="Proteomes" id="UP001240447">
    <property type="component" value="Unassembled WGS sequence"/>
</dbReference>
<dbReference type="PANTHER" id="PTHR36923:SF3">
    <property type="entry name" value="FERREDOXIN"/>
    <property type="match status" value="1"/>
</dbReference>
<evidence type="ECO:0000256" key="1">
    <source>
        <dbReference type="ARBA" id="ARBA00001927"/>
    </source>
</evidence>
<keyword evidence="2" id="KW-0813">Transport</keyword>
<evidence type="ECO:0000256" key="5">
    <source>
        <dbReference type="ARBA" id="ARBA00023004"/>
    </source>
</evidence>
<keyword evidence="6" id="KW-0411">Iron-sulfur</keyword>
<evidence type="ECO:0000313" key="9">
    <source>
        <dbReference type="Proteomes" id="UP001240447"/>
    </source>
</evidence>
<dbReference type="InterPro" id="IPR051269">
    <property type="entry name" value="Fe-S_cluster_ET"/>
</dbReference>
<dbReference type="Pfam" id="PF13370">
    <property type="entry name" value="Fer4_13"/>
    <property type="match status" value="1"/>
</dbReference>
<gene>
    <name evidence="8" type="ORF">J2S59_001722</name>
</gene>
<keyword evidence="9" id="KW-1185">Reference proteome</keyword>
<dbReference type="PANTHER" id="PTHR36923">
    <property type="entry name" value="FERREDOXIN"/>
    <property type="match status" value="1"/>
</dbReference>
<keyword evidence="7" id="KW-0003">3Fe-4S</keyword>
<keyword evidence="4" id="KW-0249">Electron transport</keyword>
<comment type="cofactor">
    <cofactor evidence="1">
        <name>[3Fe-4S] cluster</name>
        <dbReference type="ChEBI" id="CHEBI:21137"/>
    </cofactor>
</comment>
<proteinExistence type="predicted"/>
<dbReference type="SUPFAM" id="SSF54862">
    <property type="entry name" value="4Fe-4S ferredoxins"/>
    <property type="match status" value="1"/>
</dbReference>
<organism evidence="8 9">
    <name type="scientific">Nocardioides massiliensis</name>
    <dbReference type="NCBI Taxonomy" id="1325935"/>
    <lineage>
        <taxon>Bacteria</taxon>
        <taxon>Bacillati</taxon>
        <taxon>Actinomycetota</taxon>
        <taxon>Actinomycetes</taxon>
        <taxon>Propionibacteriales</taxon>
        <taxon>Nocardioidaceae</taxon>
        <taxon>Nocardioides</taxon>
    </lineage>
</organism>
<protein>
    <submittedName>
        <fullName evidence="8">Ferredoxin</fullName>
    </submittedName>
</protein>
<dbReference type="Gene3D" id="3.30.70.20">
    <property type="match status" value="1"/>
</dbReference>
<reference evidence="8 9" key="1">
    <citation type="submission" date="2023-07" db="EMBL/GenBank/DDBJ databases">
        <title>Sequencing the genomes of 1000 actinobacteria strains.</title>
        <authorList>
            <person name="Klenk H.-P."/>
        </authorList>
    </citation>
    <scope>NUCLEOTIDE SEQUENCE [LARGE SCALE GENOMIC DNA]</scope>
    <source>
        <strain evidence="8 9">GD13</strain>
    </source>
</reference>
<evidence type="ECO:0000256" key="6">
    <source>
        <dbReference type="ARBA" id="ARBA00023014"/>
    </source>
</evidence>
<evidence type="ECO:0000256" key="4">
    <source>
        <dbReference type="ARBA" id="ARBA00022982"/>
    </source>
</evidence>
<dbReference type="EMBL" id="JAUSQM010000001">
    <property type="protein sequence ID" value="MDP9821913.1"/>
    <property type="molecule type" value="Genomic_DNA"/>
</dbReference>
<evidence type="ECO:0000313" key="8">
    <source>
        <dbReference type="EMBL" id="MDP9821913.1"/>
    </source>
</evidence>
<comment type="caution">
    <text evidence="8">The sequence shown here is derived from an EMBL/GenBank/DDBJ whole genome shotgun (WGS) entry which is preliminary data.</text>
</comment>
<evidence type="ECO:0000256" key="7">
    <source>
        <dbReference type="ARBA" id="ARBA00023291"/>
    </source>
</evidence>
<keyword evidence="5" id="KW-0408">Iron</keyword>
<evidence type="ECO:0000256" key="3">
    <source>
        <dbReference type="ARBA" id="ARBA00022723"/>
    </source>
</evidence>